<feature type="transmembrane region" description="Helical" evidence="12">
    <location>
        <begin position="21"/>
        <end position="40"/>
    </location>
</feature>
<dbReference type="SMART" id="SM00079">
    <property type="entry name" value="PBPe"/>
    <property type="match status" value="1"/>
</dbReference>
<keyword evidence="9" id="KW-1071">Ligand-gated ion channel</keyword>
<evidence type="ECO:0000259" key="13">
    <source>
        <dbReference type="SMART" id="SM00079"/>
    </source>
</evidence>
<feature type="domain" description="Ionotropic glutamate receptor C-terminal" evidence="13">
    <location>
        <begin position="60"/>
        <end position="395"/>
    </location>
</feature>
<dbReference type="Gene3D" id="1.10.287.70">
    <property type="match status" value="1"/>
</dbReference>
<reference evidence="14 15" key="1">
    <citation type="journal article" date="2023" name="Plant Biotechnol. J.">
        <title>Chromosome-level wild Hevea brasiliensis genome provides new tools for genomic-assisted breeding and valuable loci to elevate rubber yield.</title>
        <authorList>
            <person name="Cheng H."/>
            <person name="Song X."/>
            <person name="Hu Y."/>
            <person name="Wu T."/>
            <person name="Yang Q."/>
            <person name="An Z."/>
            <person name="Feng S."/>
            <person name="Deng Z."/>
            <person name="Wu W."/>
            <person name="Zeng X."/>
            <person name="Tu M."/>
            <person name="Wang X."/>
            <person name="Huang H."/>
        </authorList>
    </citation>
    <scope>NUCLEOTIDE SEQUENCE [LARGE SCALE GENOMIC DNA]</scope>
    <source>
        <strain evidence="14">MT/VB/25A 57/8</strain>
    </source>
</reference>
<dbReference type="InterPro" id="IPR001320">
    <property type="entry name" value="Iontro_rcpt_C"/>
</dbReference>
<keyword evidence="2" id="KW-0813">Transport</keyword>
<dbReference type="Proteomes" id="UP001174677">
    <property type="component" value="Chromosome 18"/>
</dbReference>
<evidence type="ECO:0000313" key="15">
    <source>
        <dbReference type="Proteomes" id="UP001174677"/>
    </source>
</evidence>
<evidence type="ECO:0000256" key="2">
    <source>
        <dbReference type="ARBA" id="ARBA00022448"/>
    </source>
</evidence>
<evidence type="ECO:0000256" key="9">
    <source>
        <dbReference type="ARBA" id="ARBA00023286"/>
    </source>
</evidence>
<dbReference type="Pfam" id="PF10613">
    <property type="entry name" value="Lig_chan-Glu_bd"/>
    <property type="match status" value="1"/>
</dbReference>
<evidence type="ECO:0000256" key="7">
    <source>
        <dbReference type="ARBA" id="ARBA00023170"/>
    </source>
</evidence>
<evidence type="ECO:0000256" key="3">
    <source>
        <dbReference type="ARBA" id="ARBA00022692"/>
    </source>
</evidence>
<keyword evidence="4 12" id="KW-1133">Transmembrane helix</keyword>
<keyword evidence="3 12" id="KW-0812">Transmembrane</keyword>
<feature type="transmembrane region" description="Helical" evidence="12">
    <location>
        <begin position="208"/>
        <end position="226"/>
    </location>
</feature>
<protein>
    <recommendedName>
        <fullName evidence="13">Ionotropic glutamate receptor C-terminal domain-containing protein</fullName>
    </recommendedName>
</protein>
<feature type="transmembrane region" description="Helical" evidence="12">
    <location>
        <begin position="414"/>
        <end position="438"/>
    </location>
</feature>
<dbReference type="SUPFAM" id="SSF53850">
    <property type="entry name" value="Periplasmic binding protein-like II"/>
    <property type="match status" value="1"/>
</dbReference>
<dbReference type="CDD" id="cd13686">
    <property type="entry name" value="GluR_Plant"/>
    <property type="match status" value="1"/>
</dbReference>
<evidence type="ECO:0000256" key="6">
    <source>
        <dbReference type="ARBA" id="ARBA00023136"/>
    </source>
</evidence>
<keyword evidence="8" id="KW-0325">Glycoprotein</keyword>
<name>A0ABQ9KFQ5_HEVBR</name>
<proteinExistence type="predicted"/>
<gene>
    <name evidence="14" type="ORF">P3X46_033195</name>
</gene>
<keyword evidence="10" id="KW-0407">Ion channel</keyword>
<organism evidence="14 15">
    <name type="scientific">Hevea brasiliensis</name>
    <name type="common">Para rubber tree</name>
    <name type="synonym">Siphonia brasiliensis</name>
    <dbReference type="NCBI Taxonomy" id="3981"/>
    <lineage>
        <taxon>Eukaryota</taxon>
        <taxon>Viridiplantae</taxon>
        <taxon>Streptophyta</taxon>
        <taxon>Embryophyta</taxon>
        <taxon>Tracheophyta</taxon>
        <taxon>Spermatophyta</taxon>
        <taxon>Magnoliopsida</taxon>
        <taxon>eudicotyledons</taxon>
        <taxon>Gunneridae</taxon>
        <taxon>Pentapetalae</taxon>
        <taxon>rosids</taxon>
        <taxon>fabids</taxon>
        <taxon>Malpighiales</taxon>
        <taxon>Euphorbiaceae</taxon>
        <taxon>Crotonoideae</taxon>
        <taxon>Micrandreae</taxon>
        <taxon>Hevea</taxon>
    </lineage>
</organism>
<evidence type="ECO:0000256" key="12">
    <source>
        <dbReference type="SAM" id="Phobius"/>
    </source>
</evidence>
<keyword evidence="15" id="KW-1185">Reference proteome</keyword>
<dbReference type="PANTHER" id="PTHR18966">
    <property type="entry name" value="IONOTROPIC GLUTAMATE RECEPTOR"/>
    <property type="match status" value="1"/>
</dbReference>
<evidence type="ECO:0000313" key="14">
    <source>
        <dbReference type="EMBL" id="KAJ9136083.1"/>
    </source>
</evidence>
<dbReference type="InterPro" id="IPR015683">
    <property type="entry name" value="Ionotropic_Glu_rcpt"/>
</dbReference>
<dbReference type="EMBL" id="JARPOI010000018">
    <property type="protein sequence ID" value="KAJ9136083.1"/>
    <property type="molecule type" value="Genomic_DNA"/>
</dbReference>
<dbReference type="Pfam" id="PF00060">
    <property type="entry name" value="Lig_chan"/>
    <property type="match status" value="1"/>
</dbReference>
<feature type="compositionally biased region" description="Low complexity" evidence="11">
    <location>
        <begin position="467"/>
        <end position="477"/>
    </location>
</feature>
<evidence type="ECO:0000256" key="1">
    <source>
        <dbReference type="ARBA" id="ARBA00004141"/>
    </source>
</evidence>
<evidence type="ECO:0000256" key="4">
    <source>
        <dbReference type="ARBA" id="ARBA00022989"/>
    </source>
</evidence>
<evidence type="ECO:0000256" key="5">
    <source>
        <dbReference type="ARBA" id="ARBA00023065"/>
    </source>
</evidence>
<accession>A0ABQ9KFQ5</accession>
<feature type="region of interest" description="Disordered" evidence="11">
    <location>
        <begin position="467"/>
        <end position="503"/>
    </location>
</feature>
<comment type="subcellular location">
    <subcellularLocation>
        <location evidence="1">Membrane</location>
        <topology evidence="1">Multi-pass membrane protein</topology>
    </subcellularLocation>
</comment>
<evidence type="ECO:0000256" key="11">
    <source>
        <dbReference type="SAM" id="MobiDB-lite"/>
    </source>
</evidence>
<keyword evidence="5" id="KW-0406">Ion transport</keyword>
<sequence length="503" mass="57168">MAMVKCLAYQQPDLPIISSNSVSKFWILFLVLITSFSLFLPCETEATNGNCKQSNAKPMVIGVPGRTSFQKFVTVLNASDYVNGYDGFCIELFKEVLKVLDCPPSYRFVAFNGTYDELVNHVYNKTYDAIVGDITILADRLDKVEFTQPYAESGLSMIVPVKSEKSAWIFLKPFNWQMWTITGATLIYTMIIVWILERQPNSEFRGPLVNQIGTTVWFTFSSLFFVHRERISSNFTRVVVVVWLFVVFILTSCYTASLTSMLTIQRMQSDITNIDWLIRNNLTIGCDGDSFVRDYLQNVLKFNAEKIKNVSSEDDYLKEFHHKQIYAAFLELPYQKVFLNHHCKQYASNTPTRRFGGLGFAFQNGSPMVADFSKAILKLSENGRLVELEKNWFPSECSRDPTDNETDRLSHKNFWGLFSISSATSTICFLILVIKVYWLNEDQANRSPNESRMVSIARFIYYGRTASPSVPAASSSPEIEDGNNPNASPRESSGLLINRGGDH</sequence>
<evidence type="ECO:0000256" key="8">
    <source>
        <dbReference type="ARBA" id="ARBA00023180"/>
    </source>
</evidence>
<comment type="caution">
    <text evidence="14">The sequence shown here is derived from an EMBL/GenBank/DDBJ whole genome shotgun (WGS) entry which is preliminary data.</text>
</comment>
<evidence type="ECO:0000256" key="10">
    <source>
        <dbReference type="ARBA" id="ARBA00023303"/>
    </source>
</evidence>
<dbReference type="InterPro" id="IPR019594">
    <property type="entry name" value="Glu/Gly-bd"/>
</dbReference>
<feature type="transmembrane region" description="Helical" evidence="12">
    <location>
        <begin position="238"/>
        <end position="258"/>
    </location>
</feature>
<keyword evidence="7" id="KW-0675">Receptor</keyword>
<feature type="transmembrane region" description="Helical" evidence="12">
    <location>
        <begin position="176"/>
        <end position="196"/>
    </location>
</feature>
<dbReference type="Gene3D" id="3.40.190.10">
    <property type="entry name" value="Periplasmic binding protein-like II"/>
    <property type="match status" value="2"/>
</dbReference>
<keyword evidence="6 12" id="KW-0472">Membrane</keyword>